<evidence type="ECO:0000313" key="2">
    <source>
        <dbReference type="EMBL" id="GIZ02448.1"/>
    </source>
</evidence>
<reference evidence="2 3" key="1">
    <citation type="submission" date="2021-06" db="EMBL/GenBank/DDBJ databases">
        <title>Caerostris extrusa draft genome.</title>
        <authorList>
            <person name="Kono N."/>
            <person name="Arakawa K."/>
        </authorList>
    </citation>
    <scope>NUCLEOTIDE SEQUENCE [LARGE SCALE GENOMIC DNA]</scope>
</reference>
<dbReference type="EMBL" id="BPLR01001459">
    <property type="protein sequence ID" value="GIZ02448.1"/>
    <property type="molecule type" value="Genomic_DNA"/>
</dbReference>
<feature type="non-terminal residue" evidence="2">
    <location>
        <position position="1"/>
    </location>
</feature>
<name>A0AAV4Y5N4_CAEEX</name>
<dbReference type="Proteomes" id="UP001054945">
    <property type="component" value="Unassembled WGS sequence"/>
</dbReference>
<feature type="region of interest" description="Disordered" evidence="1">
    <location>
        <begin position="404"/>
        <end position="436"/>
    </location>
</feature>
<feature type="compositionally biased region" description="Polar residues" evidence="1">
    <location>
        <begin position="333"/>
        <end position="358"/>
    </location>
</feature>
<keyword evidence="3" id="KW-1185">Reference proteome</keyword>
<feature type="compositionally biased region" description="Low complexity" evidence="1">
    <location>
        <begin position="118"/>
        <end position="140"/>
    </location>
</feature>
<feature type="compositionally biased region" description="Polar residues" evidence="1">
    <location>
        <begin position="225"/>
        <end position="240"/>
    </location>
</feature>
<feature type="region of interest" description="Disordered" evidence="1">
    <location>
        <begin position="95"/>
        <end position="389"/>
    </location>
</feature>
<dbReference type="AlphaFoldDB" id="A0AAV4Y5N4"/>
<feature type="compositionally biased region" description="Basic and acidic residues" evidence="1">
    <location>
        <begin position="160"/>
        <end position="170"/>
    </location>
</feature>
<organism evidence="2 3">
    <name type="scientific">Caerostris extrusa</name>
    <name type="common">Bark spider</name>
    <name type="synonym">Caerostris bankana</name>
    <dbReference type="NCBI Taxonomy" id="172846"/>
    <lineage>
        <taxon>Eukaryota</taxon>
        <taxon>Metazoa</taxon>
        <taxon>Ecdysozoa</taxon>
        <taxon>Arthropoda</taxon>
        <taxon>Chelicerata</taxon>
        <taxon>Arachnida</taxon>
        <taxon>Araneae</taxon>
        <taxon>Araneomorphae</taxon>
        <taxon>Entelegynae</taxon>
        <taxon>Araneoidea</taxon>
        <taxon>Araneidae</taxon>
        <taxon>Caerostris</taxon>
    </lineage>
</organism>
<gene>
    <name evidence="2" type="primary">Sncaip</name>
    <name evidence="2" type="ORF">CEXT_536131</name>
</gene>
<feature type="compositionally biased region" description="Polar residues" evidence="1">
    <location>
        <begin position="404"/>
        <end position="421"/>
    </location>
</feature>
<protein>
    <submittedName>
        <fullName evidence="2">Synphilin-1</fullName>
    </submittedName>
</protein>
<sequence length="473" mass="51826">HQYHLRLKVLDSSWNSDEEEIFEPEKPFPDLSPPDVVNSLSETSVPYLDTQTKFQKTKSQSKGCLVKHVQFWKFLNLPSSDGEECLVQKKKLASTFNSEKETEQSSSSSALETFGPCSRRPSSSGSKTSGSHSSSSGTKPNQFPLSLGTSQNDPNSSSIEKNKPSEETEHVSSGTGNKESNTQLMMDNNLSSEPDLIKRGRWQNKSSPRSLKNEISPEEFRETYSRSASGDNTPSTSQFVAISDCPIRKNYPLPKNDPENLSDANDKELTTRLVLLPARRGPPPAPPLTVEDDDEQSQDHSDDISISIQKSSVPASSASRIDSPLRGEENFPLNKSSSASTEMLSALDSSTAGRQSPAPSEVSKTESALSPPSDVSKTESTRYLSQLGKIEESGHLTAIKITNLQSSDEQNIKDSTLTTEAKVSSKHKKPKKVNSDKPWYEFSDEEDVIVPQRYKAVSVSIRSSSEDEGAITG</sequence>
<feature type="compositionally biased region" description="Polar residues" evidence="1">
    <location>
        <begin position="141"/>
        <end position="159"/>
    </location>
</feature>
<evidence type="ECO:0000313" key="3">
    <source>
        <dbReference type="Proteomes" id="UP001054945"/>
    </source>
</evidence>
<evidence type="ECO:0000256" key="1">
    <source>
        <dbReference type="SAM" id="MobiDB-lite"/>
    </source>
</evidence>
<comment type="caution">
    <text evidence="2">The sequence shown here is derived from an EMBL/GenBank/DDBJ whole genome shotgun (WGS) entry which is preliminary data.</text>
</comment>
<proteinExistence type="predicted"/>
<feature type="compositionally biased region" description="Polar residues" evidence="1">
    <location>
        <begin position="171"/>
        <end position="192"/>
    </location>
</feature>
<feature type="compositionally biased region" description="Polar residues" evidence="1">
    <location>
        <begin position="365"/>
        <end position="375"/>
    </location>
</feature>
<accession>A0AAV4Y5N4</accession>